<evidence type="ECO:0000256" key="10">
    <source>
        <dbReference type="RuleBase" id="RU366035"/>
    </source>
</evidence>
<feature type="transmembrane region" description="Helical" evidence="10">
    <location>
        <begin position="65"/>
        <end position="87"/>
    </location>
</feature>
<gene>
    <name evidence="12" type="ORF">RhiirC2_757528</name>
</gene>
<organism evidence="12 13">
    <name type="scientific">Rhizophagus irregularis</name>
    <dbReference type="NCBI Taxonomy" id="588596"/>
    <lineage>
        <taxon>Eukaryota</taxon>
        <taxon>Fungi</taxon>
        <taxon>Fungi incertae sedis</taxon>
        <taxon>Mucoromycota</taxon>
        <taxon>Glomeromycotina</taxon>
        <taxon>Glomeromycetes</taxon>
        <taxon>Glomerales</taxon>
        <taxon>Glomeraceae</taxon>
        <taxon>Rhizophagus</taxon>
    </lineage>
</organism>
<evidence type="ECO:0000256" key="5">
    <source>
        <dbReference type="ARBA" id="ARBA00022692"/>
    </source>
</evidence>
<reference evidence="12 13" key="2">
    <citation type="submission" date="2017-10" db="EMBL/GenBank/DDBJ databases">
        <title>Extensive intraspecific genome diversity in a model arbuscular mycorrhizal fungus.</title>
        <authorList>
            <person name="Chen E.C.H."/>
            <person name="Morin E."/>
            <person name="Baudet D."/>
            <person name="Noel J."/>
            <person name="Ndikumana S."/>
            <person name="Charron P."/>
            <person name="St-Onge C."/>
            <person name="Giorgi J."/>
            <person name="Grigoriev I.V."/>
            <person name="Roux C."/>
            <person name="Martin F.M."/>
            <person name="Corradi N."/>
        </authorList>
    </citation>
    <scope>NUCLEOTIDE SEQUENCE [LARGE SCALE GENOMIC DNA]</scope>
    <source>
        <strain evidence="12 13">C2</strain>
    </source>
</reference>
<evidence type="ECO:0000256" key="6">
    <source>
        <dbReference type="ARBA" id="ARBA00022971"/>
    </source>
</evidence>
<feature type="transmembrane region" description="Helical" evidence="10">
    <location>
        <begin position="430"/>
        <end position="452"/>
    </location>
</feature>
<evidence type="ECO:0000256" key="9">
    <source>
        <dbReference type="ARBA" id="ARBA00023180"/>
    </source>
</evidence>
<dbReference type="PANTHER" id="PTHR31030:SF1">
    <property type="entry name" value="PLASMA MEMBRANE FUSION PROTEIN PRM1"/>
    <property type="match status" value="1"/>
</dbReference>
<dbReference type="Proteomes" id="UP000233469">
    <property type="component" value="Unassembled WGS sequence"/>
</dbReference>
<keyword evidence="5 10" id="KW-0812">Transmembrane</keyword>
<feature type="compositionally biased region" description="Acidic residues" evidence="11">
    <location>
        <begin position="740"/>
        <end position="749"/>
    </location>
</feature>
<feature type="compositionally biased region" description="Polar residues" evidence="11">
    <location>
        <begin position="678"/>
        <end position="695"/>
    </location>
</feature>
<dbReference type="AlphaFoldDB" id="A0A2N1MQM7"/>
<comment type="similarity">
    <text evidence="4 10">Belongs to the PRM1 family.</text>
</comment>
<evidence type="ECO:0000313" key="13">
    <source>
        <dbReference type="Proteomes" id="UP000233469"/>
    </source>
</evidence>
<feature type="region of interest" description="Disordered" evidence="11">
    <location>
        <begin position="678"/>
        <end position="700"/>
    </location>
</feature>
<evidence type="ECO:0000256" key="11">
    <source>
        <dbReference type="SAM" id="MobiDB-lite"/>
    </source>
</evidence>
<keyword evidence="7 10" id="KW-1133">Transmembrane helix</keyword>
<evidence type="ECO:0000256" key="1">
    <source>
        <dbReference type="ARBA" id="ARBA00002512"/>
    </source>
</evidence>
<feature type="region of interest" description="Disordered" evidence="11">
    <location>
        <begin position="725"/>
        <end position="786"/>
    </location>
</feature>
<keyword evidence="9" id="KW-0325">Glycoprotein</keyword>
<comment type="function">
    <text evidence="1 10">Involved in cell fusion during mating by stabilizing the plasma membrane fusion event.</text>
</comment>
<evidence type="ECO:0000256" key="7">
    <source>
        <dbReference type="ARBA" id="ARBA00022989"/>
    </source>
</evidence>
<dbReference type="PANTHER" id="PTHR31030">
    <property type="entry name" value="PLASMA MEMBRANE FUSION PROTEIN PRM1"/>
    <property type="match status" value="1"/>
</dbReference>
<keyword evidence="10" id="KW-1003">Cell membrane</keyword>
<dbReference type="VEuPathDB" id="FungiDB:RhiirA1_426935"/>
<protein>
    <recommendedName>
        <fullName evidence="10">Plasma membrane fusion protein PRM1</fullName>
    </recommendedName>
</protein>
<feature type="transmembrane region" description="Helical" evidence="10">
    <location>
        <begin position="142"/>
        <end position="161"/>
    </location>
</feature>
<feature type="compositionally biased region" description="Basic and acidic residues" evidence="11">
    <location>
        <begin position="771"/>
        <end position="780"/>
    </location>
</feature>
<dbReference type="GO" id="GO:0012505">
    <property type="term" value="C:endomembrane system"/>
    <property type="evidence" value="ECO:0007669"/>
    <property type="project" value="UniProtKB-SubCell"/>
</dbReference>
<comment type="caution">
    <text evidence="12">The sequence shown here is derived from an EMBL/GenBank/DDBJ whole genome shotgun (WGS) entry which is preliminary data.</text>
</comment>
<dbReference type="GO" id="GO:0005886">
    <property type="term" value="C:plasma membrane"/>
    <property type="evidence" value="ECO:0007669"/>
    <property type="project" value="UniProtKB-SubCell"/>
</dbReference>
<evidence type="ECO:0000256" key="3">
    <source>
        <dbReference type="ARBA" id="ARBA00004196"/>
    </source>
</evidence>
<comment type="subcellular location">
    <subcellularLocation>
        <location evidence="3">Cell envelope</location>
    </subcellularLocation>
    <subcellularLocation>
        <location evidence="10">Cell membrane</location>
        <topology evidence="10">Multi-pass membrane protein</topology>
    </subcellularLocation>
    <subcellularLocation>
        <location evidence="2">Endomembrane system</location>
        <topology evidence="2">Multi-pass membrane protein</topology>
    </subcellularLocation>
</comment>
<accession>A0A2N1MQM7</accession>
<dbReference type="VEuPathDB" id="FungiDB:RhiirFUN_019881"/>
<keyword evidence="8 10" id="KW-0472">Membrane</keyword>
<reference evidence="12 13" key="1">
    <citation type="submission" date="2016-04" db="EMBL/GenBank/DDBJ databases">
        <title>Genome analyses suggest a sexual origin of heterokaryosis in a supposedly ancient asexual fungus.</title>
        <authorList>
            <person name="Ropars J."/>
            <person name="Sedzielewska K."/>
            <person name="Noel J."/>
            <person name="Charron P."/>
            <person name="Farinelli L."/>
            <person name="Marton T."/>
            <person name="Kruger M."/>
            <person name="Pelin A."/>
            <person name="Brachmann A."/>
            <person name="Corradi N."/>
        </authorList>
    </citation>
    <scope>NUCLEOTIDE SEQUENCE [LARGE SCALE GENOMIC DNA]</scope>
    <source>
        <strain evidence="12 13">C2</strain>
    </source>
</reference>
<feature type="compositionally biased region" description="Basic and acidic residues" evidence="11">
    <location>
        <begin position="26"/>
        <end position="37"/>
    </location>
</feature>
<name>A0A2N1MQM7_9GLOM</name>
<evidence type="ECO:0000256" key="2">
    <source>
        <dbReference type="ARBA" id="ARBA00004127"/>
    </source>
</evidence>
<dbReference type="EMBL" id="LLXL01001541">
    <property type="protein sequence ID" value="PKK63929.1"/>
    <property type="molecule type" value="Genomic_DNA"/>
</dbReference>
<dbReference type="VEuPathDB" id="FungiDB:FUN_013647"/>
<dbReference type="InterPro" id="IPR026777">
    <property type="entry name" value="PRM1"/>
</dbReference>
<keyword evidence="6 10" id="KW-0184">Conjugation</keyword>
<evidence type="ECO:0000256" key="8">
    <source>
        <dbReference type="ARBA" id="ARBA00023136"/>
    </source>
</evidence>
<dbReference type="GO" id="GO:0032220">
    <property type="term" value="P:plasma membrane fusion involved in cytogamy"/>
    <property type="evidence" value="ECO:0007669"/>
    <property type="project" value="TreeGrafter"/>
</dbReference>
<dbReference type="GO" id="GO:0043332">
    <property type="term" value="C:mating projection tip"/>
    <property type="evidence" value="ECO:0007669"/>
    <property type="project" value="UniProtKB-UniRule"/>
</dbReference>
<feature type="transmembrane region" description="Helical" evidence="10">
    <location>
        <begin position="640"/>
        <end position="664"/>
    </location>
</feature>
<evidence type="ECO:0000313" key="12">
    <source>
        <dbReference type="EMBL" id="PKK63929.1"/>
    </source>
</evidence>
<dbReference type="OrthoDB" id="10248838at2759"/>
<feature type="region of interest" description="Disordered" evidence="11">
    <location>
        <begin position="1"/>
        <end position="44"/>
    </location>
</feature>
<sequence>MPLRTIVPLPLNKKKSPPGASSRSSRQLEEGSEKEDIGTDFASPQLPPRKIKPYVGLRSKLSLSWVNYTVIALMFIILRLFIAMNSIEPIIDQVKEKANRSCDALEVASSTVTSLPHFMAGGFNRATIDGVNLTIKGAARMIDLLIVAMEGIIIWLIHVYIGTYQCLLEFAIRGSIGALTASIQAIGDATNGQLNGIKTQIDSQLSGVNSAINKARELINKIPDDPFNLKPSLPETVTISLDFLNNFQLPTTDINNGLNTLNGNIPTMSEIESKISGLISIPFEELRGNVSGIMSNVKFNETALPVPPKNQINFCAENLDLSVLDDISRDLIKAARIGLGIIFVVVLLMIVANALVIWYTHIRYKLHINRTTKTVKLINLKSDKDSVIEVIKIAEHPFIMRWIIKASKLFKNRENSDLFRWFCDYILHKPALICLIIGMSGIIGIYLQLAVLHAVKNNYKQPIADAVSNFGNSVGNLINSQLSSTSNQFASDSNNIIGLLENDLNQDLLSWFNITTTTLNNTLNTAVDEITTFVQNTFKDVPVLIPFVQQLVNCLIVTKVEGIQVGLTFIQNNAFIGLPRVNNSLLLLSKDNMDDVVGQVTTNLVGSPLSENGNGNGEIGGEIGKIFDTYEKNLRAELPLFYVLTSVWFIVILMGIIRVLWFIYQRRKNARSMINDITHNSDSPTASAQPSQFSKSIKEDDENKFNTLRSKMNALKNNRFSQKNIVNPTFPRSYSPPQPDDNETYDDYNDSLTDGQYHVKPTLPPKPLPLKRHDIRDKNPFESNNY</sequence>
<proteinExistence type="inferred from homology"/>
<feature type="transmembrane region" description="Helical" evidence="10">
    <location>
        <begin position="337"/>
        <end position="360"/>
    </location>
</feature>
<evidence type="ECO:0000256" key="4">
    <source>
        <dbReference type="ARBA" id="ARBA00010780"/>
    </source>
</evidence>